<keyword evidence="2" id="KW-1185">Reference proteome</keyword>
<name>A0ACB9DC28_9ASTR</name>
<dbReference type="EMBL" id="CM042036">
    <property type="protein sequence ID" value="KAI3743831.1"/>
    <property type="molecule type" value="Genomic_DNA"/>
</dbReference>
<reference evidence="1 2" key="2">
    <citation type="journal article" date="2022" name="Mol. Ecol. Resour.">
        <title>The genomes of chicory, endive, great burdock and yacon provide insights into Asteraceae paleo-polyploidization history and plant inulin production.</title>
        <authorList>
            <person name="Fan W."/>
            <person name="Wang S."/>
            <person name="Wang H."/>
            <person name="Wang A."/>
            <person name="Jiang F."/>
            <person name="Liu H."/>
            <person name="Zhao H."/>
            <person name="Xu D."/>
            <person name="Zhang Y."/>
        </authorList>
    </citation>
    <scope>NUCLEOTIDE SEQUENCE [LARGE SCALE GENOMIC DNA]</scope>
    <source>
        <strain evidence="2">cv. Yunnan</strain>
        <tissue evidence="1">Leaves</tissue>
    </source>
</reference>
<accession>A0ACB9DC28</accession>
<evidence type="ECO:0000313" key="1">
    <source>
        <dbReference type="EMBL" id="KAI3743831.1"/>
    </source>
</evidence>
<evidence type="ECO:0000313" key="2">
    <source>
        <dbReference type="Proteomes" id="UP001056120"/>
    </source>
</evidence>
<comment type="caution">
    <text evidence="1">The sequence shown here is derived from an EMBL/GenBank/DDBJ whole genome shotgun (WGS) entry which is preliminary data.</text>
</comment>
<reference evidence="2" key="1">
    <citation type="journal article" date="2022" name="Mol. Ecol. Resour.">
        <title>The genomes of chicory, endive, great burdock and yacon provide insights into Asteraceae palaeo-polyploidization history and plant inulin production.</title>
        <authorList>
            <person name="Fan W."/>
            <person name="Wang S."/>
            <person name="Wang H."/>
            <person name="Wang A."/>
            <person name="Jiang F."/>
            <person name="Liu H."/>
            <person name="Zhao H."/>
            <person name="Xu D."/>
            <person name="Zhang Y."/>
        </authorList>
    </citation>
    <scope>NUCLEOTIDE SEQUENCE [LARGE SCALE GENOMIC DNA]</scope>
    <source>
        <strain evidence="2">cv. Yunnan</strain>
    </source>
</reference>
<organism evidence="1 2">
    <name type="scientific">Smallanthus sonchifolius</name>
    <dbReference type="NCBI Taxonomy" id="185202"/>
    <lineage>
        <taxon>Eukaryota</taxon>
        <taxon>Viridiplantae</taxon>
        <taxon>Streptophyta</taxon>
        <taxon>Embryophyta</taxon>
        <taxon>Tracheophyta</taxon>
        <taxon>Spermatophyta</taxon>
        <taxon>Magnoliopsida</taxon>
        <taxon>eudicotyledons</taxon>
        <taxon>Gunneridae</taxon>
        <taxon>Pentapetalae</taxon>
        <taxon>asterids</taxon>
        <taxon>campanulids</taxon>
        <taxon>Asterales</taxon>
        <taxon>Asteraceae</taxon>
        <taxon>Asteroideae</taxon>
        <taxon>Heliantheae alliance</taxon>
        <taxon>Millerieae</taxon>
        <taxon>Smallanthus</taxon>
    </lineage>
</organism>
<proteinExistence type="predicted"/>
<protein>
    <submittedName>
        <fullName evidence="1">Uncharacterized protein</fullName>
    </submittedName>
</protein>
<gene>
    <name evidence="1" type="ORF">L1987_56898</name>
</gene>
<sequence length="142" mass="16372">MLTFLGGYRRLRRSLPTSPNHQPATIVFIKLDLSSRFEEHAFLGNRFGIPDPPKIWLMVRLHVDVSSHKMKFILSLNAPTTDLAYMFCVQGGYYDERDNVKFRLLVEFTVTMISWSVIEYRKQMATSGELGHAMDAVKWGTD</sequence>
<dbReference type="Proteomes" id="UP001056120">
    <property type="component" value="Linkage Group LG19"/>
</dbReference>